<evidence type="ECO:0000313" key="12">
    <source>
        <dbReference type="EMBL" id="CAE7366758.1"/>
    </source>
</evidence>
<accession>A0A812PX42</accession>
<feature type="transmembrane region" description="Helical" evidence="4">
    <location>
        <begin position="587"/>
        <end position="615"/>
    </location>
</feature>
<dbReference type="InterPro" id="IPR003675">
    <property type="entry name" value="Rce1/LyrA-like_dom"/>
</dbReference>
<dbReference type="SUPFAM" id="SSF56112">
    <property type="entry name" value="Protein kinase-like (PK-like)"/>
    <property type="match status" value="1"/>
</dbReference>
<dbReference type="Gene3D" id="3.40.50.720">
    <property type="entry name" value="NAD(P)-binding Rossmann-like Domain"/>
    <property type="match status" value="2"/>
</dbReference>
<organism evidence="12 13">
    <name type="scientific">Symbiodinium necroappetens</name>
    <dbReference type="NCBI Taxonomy" id="1628268"/>
    <lineage>
        <taxon>Eukaryota</taxon>
        <taxon>Sar</taxon>
        <taxon>Alveolata</taxon>
        <taxon>Dinophyceae</taxon>
        <taxon>Suessiales</taxon>
        <taxon>Symbiodiniaceae</taxon>
        <taxon>Symbiodinium</taxon>
    </lineage>
</organism>
<keyword evidence="13" id="KW-1185">Reference proteome</keyword>
<keyword evidence="2" id="KW-0560">Oxidoreductase</keyword>
<feature type="transmembrane region" description="Helical" evidence="4">
    <location>
        <begin position="660"/>
        <end position="680"/>
    </location>
</feature>
<evidence type="ECO:0000259" key="5">
    <source>
        <dbReference type="Pfam" id="PF00389"/>
    </source>
</evidence>
<evidence type="ECO:0000259" key="11">
    <source>
        <dbReference type="Pfam" id="PF19802"/>
    </source>
</evidence>
<evidence type="ECO:0000259" key="6">
    <source>
        <dbReference type="Pfam" id="PF01636"/>
    </source>
</evidence>
<dbReference type="PANTHER" id="PTHR10996">
    <property type="entry name" value="2-HYDROXYACID DEHYDROGENASE-RELATED"/>
    <property type="match status" value="1"/>
</dbReference>
<dbReference type="Pfam" id="PF02770">
    <property type="entry name" value="Acyl-CoA_dh_M"/>
    <property type="match status" value="1"/>
</dbReference>
<dbReference type="InterPro" id="IPR002575">
    <property type="entry name" value="Aminoglycoside_PTrfase"/>
</dbReference>
<dbReference type="InterPro" id="IPR029752">
    <property type="entry name" value="D-isomer_DH_CS1"/>
</dbReference>
<dbReference type="Pfam" id="PF02826">
    <property type="entry name" value="2-Hacid_dh_C"/>
    <property type="match status" value="1"/>
</dbReference>
<dbReference type="SUPFAM" id="SSF56645">
    <property type="entry name" value="Acyl-CoA dehydrogenase NM domain-like"/>
    <property type="match status" value="1"/>
</dbReference>
<dbReference type="Pfam" id="PF01636">
    <property type="entry name" value="APH"/>
    <property type="match status" value="1"/>
</dbReference>
<feature type="domain" description="D-isomer specific 2-hydroxyacid dehydrogenase catalytic" evidence="5">
    <location>
        <begin position="21"/>
        <end position="305"/>
    </location>
</feature>
<dbReference type="OrthoDB" id="435240at2759"/>
<feature type="domain" description="DUF6285" evidence="11">
    <location>
        <begin position="1289"/>
        <end position="1377"/>
    </location>
</feature>
<dbReference type="InterPro" id="IPR050223">
    <property type="entry name" value="D-isomer_2-hydroxyacid_DH"/>
</dbReference>
<dbReference type="InterPro" id="IPR006139">
    <property type="entry name" value="D-isomer_2_OHA_DH_cat_dom"/>
</dbReference>
<dbReference type="InterPro" id="IPR036291">
    <property type="entry name" value="NAD(P)-bd_dom_sf"/>
</dbReference>
<dbReference type="SUPFAM" id="SSF52283">
    <property type="entry name" value="Formate/glycerate dehydrogenase catalytic domain-like"/>
    <property type="match status" value="1"/>
</dbReference>
<dbReference type="InterPro" id="IPR006140">
    <property type="entry name" value="D-isomer_DH_NAD-bd"/>
</dbReference>
<keyword evidence="4" id="KW-0812">Transmembrane</keyword>
<keyword evidence="4" id="KW-0472">Membrane</keyword>
<evidence type="ECO:0000256" key="3">
    <source>
        <dbReference type="ARBA" id="ARBA00023027"/>
    </source>
</evidence>
<gene>
    <name evidence="12" type="primary">gyaR</name>
    <name evidence="12" type="ORF">SNEC2469_LOCUS9783</name>
</gene>
<dbReference type="GO" id="GO:0030267">
    <property type="term" value="F:glyoxylate reductase (NADPH) activity"/>
    <property type="evidence" value="ECO:0007669"/>
    <property type="project" value="TreeGrafter"/>
</dbReference>
<evidence type="ECO:0000259" key="8">
    <source>
        <dbReference type="Pfam" id="PF02770"/>
    </source>
</evidence>
<dbReference type="GO" id="GO:0051287">
    <property type="term" value="F:NAD binding"/>
    <property type="evidence" value="ECO:0007669"/>
    <property type="project" value="InterPro"/>
</dbReference>
<dbReference type="GO" id="GO:0004175">
    <property type="term" value="F:endopeptidase activity"/>
    <property type="evidence" value="ECO:0007669"/>
    <property type="project" value="UniProtKB-ARBA"/>
</dbReference>
<evidence type="ECO:0000259" key="7">
    <source>
        <dbReference type="Pfam" id="PF02517"/>
    </source>
</evidence>
<dbReference type="InterPro" id="IPR046373">
    <property type="entry name" value="Acyl-CoA_Oxase/DH_mid-dom_sf"/>
</dbReference>
<dbReference type="PROSITE" id="PS00670">
    <property type="entry name" value="D_2_HYDROXYACID_DH_2"/>
    <property type="match status" value="1"/>
</dbReference>
<feature type="domain" description="Aminoglycoside phosphotransferase" evidence="6">
    <location>
        <begin position="946"/>
        <end position="1181"/>
    </location>
</feature>
<dbReference type="PROSITE" id="PS00065">
    <property type="entry name" value="D_2_HYDROXYACID_DH_1"/>
    <property type="match status" value="1"/>
</dbReference>
<dbReference type="GO" id="GO:0080120">
    <property type="term" value="P:CAAX-box protein maturation"/>
    <property type="evidence" value="ECO:0007669"/>
    <property type="project" value="UniProtKB-ARBA"/>
</dbReference>
<dbReference type="SUPFAM" id="SSF51735">
    <property type="entry name" value="NAD(P)-binding Rossmann-fold domains"/>
    <property type="match status" value="1"/>
</dbReference>
<dbReference type="InterPro" id="IPR037069">
    <property type="entry name" value="AcylCoA_DH/ox_N_sf"/>
</dbReference>
<protein>
    <submittedName>
        <fullName evidence="12">GyaR protein</fullName>
    </submittedName>
</protein>
<dbReference type="InterPro" id="IPR041726">
    <property type="entry name" value="ACAD10_11_N"/>
</dbReference>
<dbReference type="GO" id="GO:0016627">
    <property type="term" value="F:oxidoreductase activity, acting on the CH-CH group of donors"/>
    <property type="evidence" value="ECO:0007669"/>
    <property type="project" value="InterPro"/>
</dbReference>
<feature type="transmembrane region" description="Helical" evidence="4">
    <location>
        <begin position="481"/>
        <end position="502"/>
    </location>
</feature>
<dbReference type="InterPro" id="IPR009100">
    <property type="entry name" value="AcylCoA_DH/oxidase_NM_dom_sf"/>
</dbReference>
<comment type="similarity">
    <text evidence="1">Belongs to the D-isomer specific 2-hydroxyacid dehydrogenase family.</text>
</comment>
<dbReference type="Gene3D" id="2.40.110.10">
    <property type="entry name" value="Butyryl-CoA Dehydrogenase, subunit A, domain 2"/>
    <property type="match status" value="1"/>
</dbReference>
<dbReference type="GO" id="GO:0005829">
    <property type="term" value="C:cytosol"/>
    <property type="evidence" value="ECO:0007669"/>
    <property type="project" value="TreeGrafter"/>
</dbReference>
<feature type="transmembrane region" description="Helical" evidence="4">
    <location>
        <begin position="355"/>
        <end position="377"/>
    </location>
</feature>
<dbReference type="CDD" id="cd00567">
    <property type="entry name" value="ACAD"/>
    <property type="match status" value="1"/>
</dbReference>
<dbReference type="Gene3D" id="3.30.200.20">
    <property type="entry name" value="Phosphorylase Kinase, domain 1"/>
    <property type="match status" value="1"/>
</dbReference>
<dbReference type="PANTHER" id="PTHR10996:SF178">
    <property type="entry name" value="2-HYDROXYACID DEHYDROGENASE YGL185C-RELATED"/>
    <property type="match status" value="1"/>
</dbReference>
<evidence type="ECO:0000259" key="10">
    <source>
        <dbReference type="Pfam" id="PF02826"/>
    </source>
</evidence>
<dbReference type="Gene3D" id="1.10.540.10">
    <property type="entry name" value="Acyl-CoA dehydrogenase/oxidase, N-terminal domain"/>
    <property type="match status" value="1"/>
</dbReference>
<keyword evidence="4" id="KW-1133">Transmembrane helix</keyword>
<dbReference type="FunFam" id="3.40.50.720:FF:000203">
    <property type="entry name" value="D-3-phosphoglycerate dehydrogenase (SerA)"/>
    <property type="match status" value="1"/>
</dbReference>
<feature type="domain" description="Acyl-CoA dehydrogenase/oxidase N-terminal" evidence="9">
    <location>
        <begin position="736"/>
        <end position="825"/>
    </location>
</feature>
<dbReference type="Gene3D" id="3.90.1200.10">
    <property type="match status" value="1"/>
</dbReference>
<evidence type="ECO:0000259" key="9">
    <source>
        <dbReference type="Pfam" id="PF02771"/>
    </source>
</evidence>
<feature type="transmembrane region" description="Helical" evidence="4">
    <location>
        <begin position="514"/>
        <end position="536"/>
    </location>
</feature>
<dbReference type="Pfam" id="PF19802">
    <property type="entry name" value="DUF6285"/>
    <property type="match status" value="1"/>
</dbReference>
<feature type="domain" description="D-isomer specific 2-hydroxyacid dehydrogenase NAD-binding" evidence="10">
    <location>
        <begin position="112"/>
        <end position="291"/>
    </location>
</feature>
<dbReference type="InterPro" id="IPR013786">
    <property type="entry name" value="AcylCoA_DH/ox_N"/>
</dbReference>
<sequence>MSNPLKILVSRRWPETVEAKLHALGEVTLNEADQALTQEELSQALVDYDVICPTVTDSFDAEVFQTKDIRTRLLANFGVGFNHIDLAATQRLGIAVSNTPGVLTAATAEIALTLILMTARRAGEGERHVRGGQWQGWSPTHMLSTQVSGGVLGIVGMGRIGLAVARMAFHGLGMQIVYTSRSPLAESVALELGATRLPLPELLGAADFVSLHCPATVETRHLINPETLALMQPHAFLINTARGDIVDEGALLAALRDRKIAGAGLDVYEHEPQLYAGLEALEQVVLLPHMGSGTQQTREAMGMRAVLADWHRRPWWMNFIFYFCVYMTFIYMPFDIFYKPVADDHEIWFGFSLTGWWAKATAPLHWLIYGAGAYGFWKMSRWMWPWAAVYAAQVVIAMFVWNLVNENGAGWLGYLFAAATLGSVLAWLLHGVLDFEYIKILSRGILLWAALGLIPLWRIAGLTAADLQLRPINLSQLFKAYPLGLIIVAPLILFFMVSGFRVIDDRVIYTDIDIWLFVLTALLSGLLVGIFEETLFRGVLFSVLRRSLGFGFSACVVGVLYSCVHFLDAEAIDGLQIHWYSGYAHVWAAFSGLASPAGYWDAFIALFLLGIFFCWIRERAGLWWCIGLHAAWVFAIRLFKEVTVRDIYNPFEVLVSSYDNFVGLLVSFWLLFIFVVLQVMDFDIPQEMQDYLQELDDFIDKEITPLQMENDNNRFFDHRREDARTDWERGGLPNEEWEQLLHEAKRRADAAGHYRYPLAKEFGGKEGTNLGMAIIREHLAAKGLGLHNDLQNEHSIVGNNVGLLLMIRYGTDAQKAEWIDDLAEGRRGFAFGITEPDHGSDATHMETNAVRDGDEWVINGSKTWNTGIHKAKYDLIFARTSGKAGDGEGITAFLTPMDSEGLKIEEMLWTFNMPTDHGRISMKEVRAASSLGAAQFCINESVKYVERLSGGASQETYQVEIQTGNGTQLLAMRRAPGGVKVEPVAGHPGLDVEALLMSSARDAGVPEPEVFHVFDDEDDLGDGFLMQWLEGIALGARVLRSPELDEIRPQLAYMCGEALARIHDIDLVATGLDQKLSLIEPGQYVEQTWERYRAFNTPVPMIDYAGRWLMDNLPENFTPALVHNDFRNGNIMFDANGIVAVLDWEVAHIGDPMRDLGWICTNSWRFGRSDLPVGGFGSYADLFAGYKNVSGIDVDPEQVKFWEVFGSFWWAIGCLGMAEHFRTGPDKTVERPAIGRRSSECQIDCVNLLIPGPVEQVKAQDTDNETDMPRVDELLVSVRDFLRNDVMAETSGRTNFLSRVAGNSLDIVLRDTALGEPSRQAELQRLQNLFGEGDLNTLRWKLVNGLRQGEIALDTPGLADHLRNTVANQVAIDQPKYSGLATALKN</sequence>
<dbReference type="GO" id="GO:0016618">
    <property type="term" value="F:hydroxypyruvate reductase [NAD(P)H] activity"/>
    <property type="evidence" value="ECO:0007669"/>
    <property type="project" value="TreeGrafter"/>
</dbReference>
<feature type="domain" description="CAAX prenyl protease 2/Lysostaphin resistance protein A-like" evidence="7">
    <location>
        <begin position="515"/>
        <end position="634"/>
    </location>
</feature>
<dbReference type="Pfam" id="PF02517">
    <property type="entry name" value="Rce1-like"/>
    <property type="match status" value="1"/>
</dbReference>
<feature type="transmembrane region" description="Helical" evidence="4">
    <location>
        <begin position="411"/>
        <end position="433"/>
    </location>
</feature>
<dbReference type="InterPro" id="IPR006091">
    <property type="entry name" value="Acyl-CoA_Oxase/DH_mid-dom"/>
</dbReference>
<dbReference type="Pfam" id="PF02771">
    <property type="entry name" value="Acyl-CoA_dh_N"/>
    <property type="match status" value="1"/>
</dbReference>
<evidence type="ECO:0000313" key="13">
    <source>
        <dbReference type="Proteomes" id="UP000601435"/>
    </source>
</evidence>
<keyword evidence="3" id="KW-0520">NAD</keyword>
<evidence type="ECO:0000256" key="1">
    <source>
        <dbReference type="ARBA" id="ARBA00005854"/>
    </source>
</evidence>
<evidence type="ECO:0000256" key="2">
    <source>
        <dbReference type="ARBA" id="ARBA00023002"/>
    </source>
</evidence>
<dbReference type="Pfam" id="PF00389">
    <property type="entry name" value="2-Hacid_dh"/>
    <property type="match status" value="1"/>
</dbReference>
<dbReference type="CDD" id="cd05154">
    <property type="entry name" value="ACAD10_11_N-like"/>
    <property type="match status" value="1"/>
</dbReference>
<dbReference type="InterPro" id="IPR011009">
    <property type="entry name" value="Kinase-like_dom_sf"/>
</dbReference>
<dbReference type="CDD" id="cd05301">
    <property type="entry name" value="GDH"/>
    <property type="match status" value="1"/>
</dbReference>
<name>A0A812PX42_9DINO</name>
<dbReference type="InterPro" id="IPR046252">
    <property type="entry name" value="DUF6285"/>
</dbReference>
<dbReference type="InterPro" id="IPR029753">
    <property type="entry name" value="D-isomer_DH_CS"/>
</dbReference>
<feature type="domain" description="Acyl-CoA oxidase/dehydrogenase middle" evidence="8">
    <location>
        <begin position="830"/>
        <end position="924"/>
    </location>
</feature>
<feature type="transmembrane region" description="Helical" evidence="4">
    <location>
        <begin position="383"/>
        <end position="404"/>
    </location>
</feature>
<proteinExistence type="inferred from homology"/>
<feature type="transmembrane region" description="Helical" evidence="4">
    <location>
        <begin position="622"/>
        <end position="640"/>
    </location>
</feature>
<dbReference type="EMBL" id="CAJNJA010015696">
    <property type="protein sequence ID" value="CAE7366758.1"/>
    <property type="molecule type" value="Genomic_DNA"/>
</dbReference>
<reference evidence="12" key="1">
    <citation type="submission" date="2021-02" db="EMBL/GenBank/DDBJ databases">
        <authorList>
            <person name="Dougan E. K."/>
            <person name="Rhodes N."/>
            <person name="Thang M."/>
            <person name="Chan C."/>
        </authorList>
    </citation>
    <scope>NUCLEOTIDE SEQUENCE</scope>
</reference>
<comment type="caution">
    <text evidence="12">The sequence shown here is derived from an EMBL/GenBank/DDBJ whole genome shotgun (WGS) entry which is preliminary data.</text>
</comment>
<feature type="transmembrane region" description="Helical" evidence="4">
    <location>
        <begin position="315"/>
        <end position="334"/>
    </location>
</feature>
<dbReference type="GO" id="GO:0050660">
    <property type="term" value="F:flavin adenine dinucleotide binding"/>
    <property type="evidence" value="ECO:0007669"/>
    <property type="project" value="InterPro"/>
</dbReference>
<dbReference type="Proteomes" id="UP000601435">
    <property type="component" value="Unassembled WGS sequence"/>
</dbReference>
<feature type="transmembrane region" description="Helical" evidence="4">
    <location>
        <begin position="548"/>
        <end position="567"/>
    </location>
</feature>
<feature type="transmembrane region" description="Helical" evidence="4">
    <location>
        <begin position="445"/>
        <end position="469"/>
    </location>
</feature>
<evidence type="ECO:0000256" key="4">
    <source>
        <dbReference type="SAM" id="Phobius"/>
    </source>
</evidence>